<organism evidence="1 2">
    <name type="scientific">Nonlabens ulvanivorans</name>
    <name type="common">Persicivirga ulvanivorans</name>
    <dbReference type="NCBI Taxonomy" id="906888"/>
    <lineage>
        <taxon>Bacteria</taxon>
        <taxon>Pseudomonadati</taxon>
        <taxon>Bacteroidota</taxon>
        <taxon>Flavobacteriia</taxon>
        <taxon>Flavobacteriales</taxon>
        <taxon>Flavobacteriaceae</taxon>
        <taxon>Nonlabens</taxon>
    </lineage>
</organism>
<dbReference type="AlphaFoldDB" id="A0A090Q721"/>
<sequence>MFFQLRFRESVAQIHLYNHIHNLLVNNCFKAVLSYPLKKWYFYSPRLTYGE</sequence>
<evidence type="ECO:0000313" key="1">
    <source>
        <dbReference type="EMBL" id="GAK98889.1"/>
    </source>
</evidence>
<accession>A0A090Q721</accession>
<comment type="caution">
    <text evidence="1">The sequence shown here is derived from an EMBL/GenBank/DDBJ whole genome shotgun (WGS) entry which is preliminary data.</text>
</comment>
<dbReference type="EMBL" id="BBMM01000001">
    <property type="protein sequence ID" value="GAK98889.1"/>
    <property type="molecule type" value="Genomic_DNA"/>
</dbReference>
<name>A0A090Q721_NONUL</name>
<gene>
    <name evidence="1" type="ORF">JCM19314_2920</name>
</gene>
<protein>
    <submittedName>
        <fullName evidence="1">Uncharacterized protein</fullName>
    </submittedName>
</protein>
<dbReference type="Proteomes" id="UP000029226">
    <property type="component" value="Unassembled WGS sequence"/>
</dbReference>
<evidence type="ECO:0000313" key="2">
    <source>
        <dbReference type="Proteomes" id="UP000029226"/>
    </source>
</evidence>
<reference evidence="1 2" key="1">
    <citation type="journal article" date="2014" name="Genome Announc.">
        <title>Draft Genome Sequences of Marine Flavobacterium Nonlabens Strains NR17, NR24, NR27, NR32, NR33, and Ara13.</title>
        <authorList>
            <person name="Nakanishi M."/>
            <person name="Meirelles P."/>
            <person name="Suzuki R."/>
            <person name="Takatani N."/>
            <person name="Mino S."/>
            <person name="Suda W."/>
            <person name="Oshima K."/>
            <person name="Hattori M."/>
            <person name="Ohkuma M."/>
            <person name="Hosokawa M."/>
            <person name="Miyashita K."/>
            <person name="Thompson F.L."/>
            <person name="Niwa A."/>
            <person name="Sawabe T."/>
            <person name="Sawabe T."/>
        </authorList>
    </citation>
    <scope>NUCLEOTIDE SEQUENCE [LARGE SCALE GENOMIC DNA]</scope>
    <source>
        <strain evidence="2">JCM19314</strain>
    </source>
</reference>
<proteinExistence type="predicted"/>